<keyword evidence="4" id="KW-0997">Cell inner membrane</keyword>
<evidence type="ECO:0000259" key="12">
    <source>
        <dbReference type="PROSITE" id="PS50929"/>
    </source>
</evidence>
<dbReference type="PROSITE" id="PS50929">
    <property type="entry name" value="ABC_TM1F"/>
    <property type="match status" value="1"/>
</dbReference>
<dbReference type="InterPro" id="IPR003593">
    <property type="entry name" value="AAA+_ATPase"/>
</dbReference>
<evidence type="ECO:0000256" key="5">
    <source>
        <dbReference type="ARBA" id="ARBA00022692"/>
    </source>
</evidence>
<evidence type="ECO:0000256" key="10">
    <source>
        <dbReference type="SAM" id="Phobius"/>
    </source>
</evidence>
<dbReference type="InterPro" id="IPR003439">
    <property type="entry name" value="ABC_transporter-like_ATP-bd"/>
</dbReference>
<evidence type="ECO:0000256" key="6">
    <source>
        <dbReference type="ARBA" id="ARBA00022741"/>
    </source>
</evidence>
<feature type="transmembrane region" description="Helical" evidence="10">
    <location>
        <begin position="29"/>
        <end position="50"/>
    </location>
</feature>
<evidence type="ECO:0000256" key="1">
    <source>
        <dbReference type="ARBA" id="ARBA00004651"/>
    </source>
</evidence>
<evidence type="ECO:0000256" key="3">
    <source>
        <dbReference type="ARBA" id="ARBA00022475"/>
    </source>
</evidence>
<keyword evidence="9 10" id="KW-0472">Membrane</keyword>
<dbReference type="Gene3D" id="3.40.50.300">
    <property type="entry name" value="P-loop containing nucleotide triphosphate hydrolases"/>
    <property type="match status" value="1"/>
</dbReference>
<dbReference type="RefSeq" id="WP_162392214.1">
    <property type="nucleotide sequence ID" value="NZ_JAABOZ010000001.1"/>
</dbReference>
<dbReference type="InterPro" id="IPR036640">
    <property type="entry name" value="ABC1_TM_sf"/>
</dbReference>
<reference evidence="13 14" key="1">
    <citation type="submission" date="2020-02" db="EMBL/GenBank/DDBJ databases">
        <title>The whole genome sequence of CPCC 205119.</title>
        <authorList>
            <person name="Jiang Z."/>
        </authorList>
    </citation>
    <scope>NUCLEOTIDE SEQUENCE [LARGE SCALE GENOMIC DNA]</scope>
    <source>
        <strain evidence="13 14">CPCC 205119</strain>
    </source>
</reference>
<keyword evidence="14" id="KW-1185">Reference proteome</keyword>
<dbReference type="SUPFAM" id="SSF52540">
    <property type="entry name" value="P-loop containing nucleoside triphosphate hydrolases"/>
    <property type="match status" value="1"/>
</dbReference>
<dbReference type="GO" id="GO:0015421">
    <property type="term" value="F:ABC-type oligopeptide transporter activity"/>
    <property type="evidence" value="ECO:0007669"/>
    <property type="project" value="TreeGrafter"/>
</dbReference>
<keyword evidence="2" id="KW-0813">Transport</keyword>
<evidence type="ECO:0000313" key="13">
    <source>
        <dbReference type="EMBL" id="NEL56384.1"/>
    </source>
</evidence>
<feature type="transmembrane region" description="Helical" evidence="10">
    <location>
        <begin position="145"/>
        <end position="166"/>
    </location>
</feature>
<dbReference type="AlphaFoldDB" id="A0A7K3WIV8"/>
<evidence type="ECO:0000259" key="11">
    <source>
        <dbReference type="PROSITE" id="PS50893"/>
    </source>
</evidence>
<evidence type="ECO:0000256" key="4">
    <source>
        <dbReference type="ARBA" id="ARBA00022519"/>
    </source>
</evidence>
<evidence type="ECO:0000256" key="8">
    <source>
        <dbReference type="ARBA" id="ARBA00022989"/>
    </source>
</evidence>
<dbReference type="GO" id="GO:0016887">
    <property type="term" value="F:ATP hydrolysis activity"/>
    <property type="evidence" value="ECO:0007669"/>
    <property type="project" value="InterPro"/>
</dbReference>
<dbReference type="Pfam" id="PF00664">
    <property type="entry name" value="ABC_membrane"/>
    <property type="match status" value="1"/>
</dbReference>
<keyword evidence="6" id="KW-0547">Nucleotide-binding</keyword>
<dbReference type="InterPro" id="IPR039421">
    <property type="entry name" value="Type_1_exporter"/>
</dbReference>
<gene>
    <name evidence="13" type="ORF">G1H19_20655</name>
</gene>
<dbReference type="Gene3D" id="1.20.1560.10">
    <property type="entry name" value="ABC transporter type 1, transmembrane domain"/>
    <property type="match status" value="1"/>
</dbReference>
<accession>A0A7K3WIV8</accession>
<protein>
    <submittedName>
        <fullName evidence="13">ABC transporter ATP-binding protein</fullName>
    </submittedName>
</protein>
<comment type="subcellular location">
    <subcellularLocation>
        <location evidence="1">Cell membrane</location>
        <topology evidence="1">Multi-pass membrane protein</topology>
    </subcellularLocation>
</comment>
<sequence>MTSGAGLPVAGRGHVRRAALGLLAPERRAGAGVLLLTGAAAVAGLAGPWLIGRIVDTVLAGGGTAAVDRLAAGVLAAAAAQLVLTRLARRGGQRLGERVQARIRETFLDRSLALPAAAVERVDTGDLATRGTSDVAVVGGALRDVVPAVAVATVQALALVVAVLVVDPLLGLTGTVGLLGVAVAARWYLRRARAGYLAEGATSSVLAEQLTADTAGARTIEALGLQQRRTEACGDAVAANRRAQLHTLHLRSVLFPAVDVSAVLPVVLVLVVGGALVDADRLAVGAVVTCALYLRQLAQPLDVVLQAMDQLQSSAAAFARVEGVASLTGPPPHRPSAVPDGDRIELHDVHFAHGGSDRDAVAGVRLTVQPGERLALVGPSGAGKTTLGLLLAGVHRPRTGSVTVGGVPVADLAPEQLRRQVVLVTQEQHLFLGTVRDNLDLARPGAADDELAAALVAVGAGWVLDLPGGLDTVLGPDGHRPDAAALQQLALARVVLADPHTVVLDEATALLDPASARRTEAALAAVLTGRTVIAIAHRLHTASAATRVAVMQQGRLTEVGTHEELVDRGGAYAALWASWHGRPDGSPAP</sequence>
<evidence type="ECO:0000256" key="2">
    <source>
        <dbReference type="ARBA" id="ARBA00022448"/>
    </source>
</evidence>
<dbReference type="Proteomes" id="UP000470470">
    <property type="component" value="Unassembled WGS sequence"/>
</dbReference>
<keyword evidence="7 13" id="KW-0067">ATP-binding</keyword>
<dbReference type="GO" id="GO:0005886">
    <property type="term" value="C:plasma membrane"/>
    <property type="evidence" value="ECO:0007669"/>
    <property type="project" value="UniProtKB-SubCell"/>
</dbReference>
<keyword evidence="8 10" id="KW-1133">Transmembrane helix</keyword>
<feature type="transmembrane region" description="Helical" evidence="10">
    <location>
        <begin position="70"/>
        <end position="88"/>
    </location>
</feature>
<dbReference type="FunFam" id="3.40.50.300:FF:001001">
    <property type="entry name" value="Multidrug ABC transporter ATP-binding protein"/>
    <property type="match status" value="1"/>
</dbReference>
<feature type="domain" description="ABC transmembrane type-1" evidence="12">
    <location>
        <begin position="31"/>
        <end position="313"/>
    </location>
</feature>
<evidence type="ECO:0000313" key="14">
    <source>
        <dbReference type="Proteomes" id="UP000470470"/>
    </source>
</evidence>
<dbReference type="EMBL" id="JAAGWK010000034">
    <property type="protein sequence ID" value="NEL56384.1"/>
    <property type="molecule type" value="Genomic_DNA"/>
</dbReference>
<feature type="transmembrane region" description="Helical" evidence="10">
    <location>
        <begin position="253"/>
        <end position="277"/>
    </location>
</feature>
<feature type="transmembrane region" description="Helical" evidence="10">
    <location>
        <begin position="172"/>
        <end position="189"/>
    </location>
</feature>
<dbReference type="Pfam" id="PF00005">
    <property type="entry name" value="ABC_tran"/>
    <property type="match status" value="1"/>
</dbReference>
<evidence type="ECO:0000256" key="9">
    <source>
        <dbReference type="ARBA" id="ARBA00023136"/>
    </source>
</evidence>
<keyword evidence="5 10" id="KW-0812">Transmembrane</keyword>
<dbReference type="SMART" id="SM00382">
    <property type="entry name" value="AAA"/>
    <property type="match status" value="1"/>
</dbReference>
<dbReference type="PROSITE" id="PS50893">
    <property type="entry name" value="ABC_TRANSPORTER_2"/>
    <property type="match status" value="1"/>
</dbReference>
<dbReference type="PANTHER" id="PTHR43394">
    <property type="entry name" value="ATP-DEPENDENT PERMEASE MDL1, MITOCHONDRIAL"/>
    <property type="match status" value="1"/>
</dbReference>
<proteinExistence type="predicted"/>
<evidence type="ECO:0000256" key="7">
    <source>
        <dbReference type="ARBA" id="ARBA00022840"/>
    </source>
</evidence>
<name>A0A7K3WIV8_9ACTN</name>
<keyword evidence="3" id="KW-1003">Cell membrane</keyword>
<dbReference type="InterPro" id="IPR027417">
    <property type="entry name" value="P-loop_NTPase"/>
</dbReference>
<comment type="caution">
    <text evidence="13">The sequence shown here is derived from an EMBL/GenBank/DDBJ whole genome shotgun (WGS) entry which is preliminary data.</text>
</comment>
<organism evidence="13 14">
    <name type="scientific">Goekera deserti</name>
    <dbReference type="NCBI Taxonomy" id="2497753"/>
    <lineage>
        <taxon>Bacteria</taxon>
        <taxon>Bacillati</taxon>
        <taxon>Actinomycetota</taxon>
        <taxon>Actinomycetes</taxon>
        <taxon>Geodermatophilales</taxon>
        <taxon>Geodermatophilaceae</taxon>
        <taxon>Goekera</taxon>
    </lineage>
</organism>
<dbReference type="InterPro" id="IPR011527">
    <property type="entry name" value="ABC1_TM_dom"/>
</dbReference>
<dbReference type="PANTHER" id="PTHR43394:SF1">
    <property type="entry name" value="ATP-BINDING CASSETTE SUB-FAMILY B MEMBER 10, MITOCHONDRIAL"/>
    <property type="match status" value="1"/>
</dbReference>
<dbReference type="GO" id="GO:0005524">
    <property type="term" value="F:ATP binding"/>
    <property type="evidence" value="ECO:0007669"/>
    <property type="project" value="UniProtKB-KW"/>
</dbReference>
<feature type="domain" description="ABC transporter" evidence="11">
    <location>
        <begin position="344"/>
        <end position="578"/>
    </location>
</feature>
<dbReference type="SUPFAM" id="SSF90123">
    <property type="entry name" value="ABC transporter transmembrane region"/>
    <property type="match status" value="1"/>
</dbReference>